<dbReference type="Proteomes" id="UP001501591">
    <property type="component" value="Unassembled WGS sequence"/>
</dbReference>
<feature type="compositionally biased region" description="Basic and acidic residues" evidence="1">
    <location>
        <begin position="35"/>
        <end position="50"/>
    </location>
</feature>
<dbReference type="EMBL" id="BAABCP010000001">
    <property type="protein sequence ID" value="GAA3942142.1"/>
    <property type="molecule type" value="Genomic_DNA"/>
</dbReference>
<name>A0ABP7NBQ4_9MICO</name>
<feature type="region of interest" description="Disordered" evidence="1">
    <location>
        <begin position="35"/>
        <end position="58"/>
    </location>
</feature>
<reference evidence="3" key="1">
    <citation type="journal article" date="2019" name="Int. J. Syst. Evol. Microbiol.">
        <title>The Global Catalogue of Microorganisms (GCM) 10K type strain sequencing project: providing services to taxonomists for standard genome sequencing and annotation.</title>
        <authorList>
            <consortium name="The Broad Institute Genomics Platform"/>
            <consortium name="The Broad Institute Genome Sequencing Center for Infectious Disease"/>
            <person name="Wu L."/>
            <person name="Ma J."/>
        </authorList>
    </citation>
    <scope>NUCLEOTIDE SEQUENCE [LARGE SCALE GENOMIC DNA]</scope>
    <source>
        <strain evidence="3">JCM 17024</strain>
    </source>
</reference>
<gene>
    <name evidence="2" type="ORF">GCM10022383_20010</name>
</gene>
<evidence type="ECO:0000256" key="1">
    <source>
        <dbReference type="SAM" id="MobiDB-lite"/>
    </source>
</evidence>
<dbReference type="RefSeq" id="WP_344819925.1">
    <property type="nucleotide sequence ID" value="NZ_BAABCP010000001.1"/>
</dbReference>
<organism evidence="2 3">
    <name type="scientific">Microbacterium soli</name>
    <dbReference type="NCBI Taxonomy" id="446075"/>
    <lineage>
        <taxon>Bacteria</taxon>
        <taxon>Bacillati</taxon>
        <taxon>Actinomycetota</taxon>
        <taxon>Actinomycetes</taxon>
        <taxon>Micrococcales</taxon>
        <taxon>Microbacteriaceae</taxon>
        <taxon>Microbacterium</taxon>
    </lineage>
</organism>
<keyword evidence="3" id="KW-1185">Reference proteome</keyword>
<accession>A0ABP7NBQ4</accession>
<evidence type="ECO:0000313" key="3">
    <source>
        <dbReference type="Proteomes" id="UP001501591"/>
    </source>
</evidence>
<comment type="caution">
    <text evidence="2">The sequence shown here is derived from an EMBL/GenBank/DDBJ whole genome shotgun (WGS) entry which is preliminary data.</text>
</comment>
<evidence type="ECO:0000313" key="2">
    <source>
        <dbReference type="EMBL" id="GAA3942142.1"/>
    </source>
</evidence>
<sequence length="58" mass="5921">MGFISAGAFATILAVAVGLPITAAASFAHDIRSNTIKSDKHGTGHDHGEDEGVACARR</sequence>
<protein>
    <submittedName>
        <fullName evidence="2">Uncharacterized protein</fullName>
    </submittedName>
</protein>
<proteinExistence type="predicted"/>